<sequence>MPIIFNQKLFVNFALCLAFFLACEGNSEKGNGSLLHFTYPLYNTSIYENSAPKTYMENYVKMGIYITDPAWDIKYQIVFGDTSGLFKAEEYIVGDFCFLRIRTRSGNTDRLNREFKDKYLLIIHAREKTFAYETWAKVLVQILDRNDLKPLFSPPSYKVTVEEDTPPKTTIGWVSATDADIGQNAEFYYMLSTRSQLFTIHPTSGIIMSAVRLNATHRGKHQLKALAVDRMRKISEGNGFGNMASLTILVEPSTRKPPVIASVKLVDSAEDLLYATLSVKADGSGAGVDAVDIVDGDPRGHFRTVRSYMGSNDFMIVSDKEINWSNSPRGFNLSLQAKDKNKPPLFSQAVFVQIQPSKYSSAKFEKDSYQVQLNEFAPPGSHVAMVQITPVLQNVKYMLKLNSDSINFKINPQTGVITTARRIDFHKQSHFEFEVTATYRHLSTTVIVDVIDCNNHAPSFTRSSYLSNFDENLPPGSSVLSVKATDSDSGENGFVTYNIANQKTVPFVIDPFTGVISTTKLMDYELMQRLYYLRIWASDSGSPFRHQTEVHVSLFLNNLNDNVPVFEKINCNGSIPWDLPIGHSVFTVSAIDRDELNPIKYEIKSGNEEQFFELNPVSGVISLRAHFKDFHYQSLLPISYALKISATDGNNSASPACINITVVKQETPLSFQCEETGVLKELANTIMQFAVSPSPDHQDEDSSLNTYLINRHAPQFDDTFPRSIDIPETTPVNSTIAQLTAIDSDAGFNGKMVYVISSGNEESCFDIDTEVGLLLVLSPLDHERTSFYVLNITVYDLGSPQKSTWKLLAVNVLDVNDNAPTFLQSTYLIPIPEDIRMGTTVAVLTANDADTNDNSRVKYSFLTHSDKFAINSVTGEVVVTATLDRELEPQYILKVEARDQPQKGHQLFAIADLVISLEDVNDNAPYCIPALNKMNVPEDLPLGTTLLFLEAFDPDITSEGELKYSLITDHENTFHLNELTGSLTLEKELDYEKIEFYNISVKISDAGKLSSLCYIEVNVLDINENLHPPSFDSFVYEGSVKENSQEGTPVMRVVAQDGDRGKDGQIQYFIREGSGMALFNIENDTGLIFTMGPLDRELCSHYWLTVLAVDKGSVPLSSVVEIYIEISDINDNPPQMSRTVFYSSVLENSPANTSILQVEAFDPDTDSQGKLTFLIINGNHQGMFAINPFTGLIYTTSQQLDREHKAEHILEVSVSDNGDPVLQSSSRVVIQVLDVNDNPPSFSQKLFMVQLPEKAASETPLPVYRVIAADRDEGLNCQITYSLEENSEGLFSIHPVTGIVFSQKAFSAQEYNILTVKATDGGTPQLSSSVRLHIDWIPKPFPSSEPLAFDEPHFNFTVMETDPVNHMVGVISVDAGLSQIWFNITGGDDAMNFDIEKSTGSIVIARTLDAKERSNYNLTIEVTDGSSIIKTQVSAYIHVIDINQHPPRFLEYHYEARIPEDTPPGTEFLGVSAADQDHGKALIYTLHSSLDPRSLKFFQIDPSRGMLVTVSNLDAQSMPLHTLTVMVRDQDVPIKRDFARIVIHIEGCNSHPPQFTSLHYKAEILNVASIGTEVVQVRAVDLDQGVNAEVHYCFEAGNSGGFFTINKLSGIITVSQKLDQSKQERFALTVKAEDQGFPQLKDSTTVNIYIKASDTTPPQFTEEEYVVEISESAVIGSPVILVSAISSSFVTYEIKAGDKEGFFSINYQSGLISTQKSLDFEQTSSYQLKIRATNMAGSFMDVPVFVYLIDQNDNLPIFDKPSFIGWIDENIPFGSIVVDENNVPLVINATDADQDSNALLIYEILEMEAMTFFKIDQTMGTLTTCADIDYEHNTVFHFGVHVHDSGNPILFASKPVQVTIYIRNINDCPPVFIKSFYDLSVILPIHDGMELLKVNAKDADSEVIYSIAEGNLTNTFFIHKTTGAISVVNHTNVGNYHEFTIRAGDGLYVAGTLVRLHFTEPQDSILKFDQDVYLATVKENSTESQIIIVLGVIGNQLNEPLFYSILNGTEWFRMIPSSGVLQTKNVKFDREIQDVYEIAVEVKDVRNPPGVSQAIVRIIVDDINDNPPQFENLPYYIAIPAGTEPGDIIFTVSATDQDLGNNGVIFYSFVEEYQHFWIDTYSGDISLKQPLDLKTLNKYTLSIIARDGGEPPLYAEEEITIMVKNKSSPLFPSLFYTAKVPESNPPYTPILHLQARSPEGLRLIYNIVEKDALRLFHIDFKTGMLMATSQLDYESDTKHTFTVRATETATGSYSEAIVEVHVEDVNDNFPLFSQTVYTVSISEDVPAQTPVIQLLVTDQDSGWNKLVSYQILEDRSESSQFFSIDGSTGEISTTQGLDYEMNREFHIKVRATDHGLPPLSNEVLVIVSVLDINDNPPQFSQLQYQANVSKMVSCGQVVVKVQAFDPDSRDTPRLEYMILSGNEKRHFTMDSTSGIISTLNHCKKNLESFYGLRVSASDGVFKATVPVYINTTNVNKYSPAFQRDVYEVVLAENTKVGTEVIELSAIDPDDGAYGTINYIIINKLGQEKFLIDDKGRIETLQKLDRENSTERVVDIKIMAKDGGGKVAFCTVKIILTDENDNRPQFKASEYLLSIRSDMRKGSPVIQVLAYDADEGVNADVIYSVDRVITEDVIEINTATGVIVVKESLKGLENQTLKFGVKAEDAKPPNWHSVVPVKLQVVPREVSLPRFSEPLYTFSAYEDLPEGSEIGLVRAIGKEPIIYSLVEGTSAESNEEEIFTLDKQTGILTVQKPMDYEKMKWYQVDVLARSSYKNTELFSLVTINIHVKDVNDNKPIFEADPYRAFVMENMPAGTPVIQITANDQDTGSDGQVTYSLGSGLSYIRDFFTIDSENGWIMTLKELDCEVQNSYKFFVVASDHGKKIQFSSQTLVEVTVTDENDNAPEFSKQIYKGSVVENAEPGQMITILNSIDRDLSEENRQVVCYITEGDVMGQFGITEVDGKWKVFSKKLLDREETEKYLLKVMVSDGKFQAATEVEILVLDVNDNSPECKQVIVDLFSEIASQGFSVLKVLATDVDAGSNGQITYSLHGVGAEDFRLDSYTGELTTSTLLDRELNSKYHLVAKATDGGGRFCQMEITVHIDDINDNAPRFYPSHYAVAIYDNTSIKTPIAVVFAKDPDESLNSEVRYHLAESANGHFSVNEVTGVILLEKPLKESPSVLELTVLAEDRGVPQSLSSFTTVTVSVVDLKEYLPVFLSTEYLIEVKENVAVGTEVLNLSTLTRSTVANTEIRYEITSGNYLGKFRLHSSTGILYINGTLDFEVAHEYYLTIEGIRKTSTSFSDVTMILINVTDINDHVPEFGQDLYIANISEDAAIGEIVLANDKDGLMNNQITYSIVEGNPLSHFMIDPKAGEIYTAKHLDREEVTSYSLKIQAMDNGETALSSDTIVLIHVSDVNDNPPRFFQLNYSVAVQENSPIGTSVLELIVSDRDSPENGPPYNFQIVEGNEGKAFQINQAGVLVTSSTLNRRTKEQYLLQVQVVDSGRPPLSSSAFISIYVIQQSQYPPSALPLEIFITTNERTFRGGVLGKIHATDRDPHDTLLYSFVSVVPEKKQFSVGLSDGKIIATEGLQHGHYSLNVSVSDGTFSTITRVQVHVWSFSQDALDKAVTLHFRHLNPEEFISDHWRNLQRFLGNILETKRQNVHMASLQPSEASNGVDLLLAVGEPQYSLYKPSFIATRISQSTEEMDQRVGLRVKKVTYVPCHEVNCIIQRTCKETFQLDPGTVFTYSSARFSVLTPRHSLEQICSCNGEKILLFKIIISPTLFSGHSYIWYHHQGKRDWQMHFHLQTHQLHAILLTTNGSNSAVLQVGFILPHLGYRCRSGFSANLSSHRFVSDSTWHSVFLEVKSHSIHLLVDDMGNASLHLPESCSISHSTRDLLIGGLVQHHQPQRITGGFKGCLNMITMDGRNLVVLPKEKRSRGVVEESSIRQCCPHSGACSSNPCLNDGLCSEVQNGGHVCTCTTQFSGDHCEVADGFCEGNPCLHGGTCELSEKGGYICQYSLNKCLQNPCKNSGRCVNSEGFLRCICTDHFQGPFCSQTIGITTINPSSEIWKPEVIAKISAGVLGIVILVIAIITIYKCYCHKVKAHKPVAKEDPDLLSKNEFSKSVGVGTQGLPPIELNILNNGHHNHFSALDPAKPSVVPEFTTFHSSNVQKQRGAIVCSVAPNLPAAAPLSNTENDSTLKSSWTGEKMGLFYLCFSFPLSSVSLGLSKKKEKHKYMGYYHIKCQLKWWCTK</sequence>
<keyword evidence="7" id="KW-0677">Repeat</keyword>
<keyword evidence="3" id="KW-1003">Cell membrane</keyword>
<feature type="signal peptide" evidence="17">
    <location>
        <begin position="1"/>
        <end position="25"/>
    </location>
</feature>
<dbReference type="FunFam" id="2.60.40.60:FF:000065">
    <property type="entry name" value="FAT atypical cadherin 1"/>
    <property type="match status" value="1"/>
</dbReference>
<evidence type="ECO:0000259" key="18">
    <source>
        <dbReference type="PROSITE" id="PS50025"/>
    </source>
</evidence>
<feature type="transmembrane region" description="Helical" evidence="16">
    <location>
        <begin position="4074"/>
        <end position="4096"/>
    </location>
</feature>
<keyword evidence="22" id="KW-1185">Reference proteome</keyword>
<dbReference type="SMART" id="SM00112">
    <property type="entry name" value="CA"/>
    <property type="match status" value="32"/>
</dbReference>
<dbReference type="InterPro" id="IPR002126">
    <property type="entry name" value="Cadherin-like_dom"/>
</dbReference>
<feature type="domain" description="Cadherin" evidence="20">
    <location>
        <begin position="3215"/>
        <end position="3319"/>
    </location>
</feature>
<dbReference type="FunFam" id="2.60.40.60:FF:000039">
    <property type="entry name" value="FAT atypical cadherin 3"/>
    <property type="match status" value="1"/>
</dbReference>
<evidence type="ECO:0000256" key="7">
    <source>
        <dbReference type="ARBA" id="ARBA00022737"/>
    </source>
</evidence>
<feature type="domain" description="Cadherin" evidence="20">
    <location>
        <begin position="1350"/>
        <end position="1449"/>
    </location>
</feature>
<dbReference type="FunFam" id="2.60.40.60:FF:000058">
    <property type="entry name" value="FAT atypical cadherin 3"/>
    <property type="match status" value="1"/>
</dbReference>
<dbReference type="PROSITE" id="PS50268">
    <property type="entry name" value="CADHERIN_2"/>
    <property type="match status" value="32"/>
</dbReference>
<dbReference type="FunFam" id="2.60.40.60:FF:000197">
    <property type="entry name" value="FAT atypical cadherin 2"/>
    <property type="match status" value="1"/>
</dbReference>
<dbReference type="Pfam" id="PF00028">
    <property type="entry name" value="Cadherin"/>
    <property type="match status" value="28"/>
</dbReference>
<keyword evidence="5 16" id="KW-0812">Transmembrane</keyword>
<feature type="domain" description="Cadherin" evidence="20">
    <location>
        <begin position="38"/>
        <end position="152"/>
    </location>
</feature>
<feature type="domain" description="Cadherin" evidence="20">
    <location>
        <begin position="1243"/>
        <end position="1354"/>
    </location>
</feature>
<keyword evidence="9" id="KW-0130">Cell adhesion</keyword>
<dbReference type="FunFam" id="2.60.40.60:FF:000075">
    <property type="entry name" value="FAT atypical cadherin 1"/>
    <property type="match status" value="1"/>
</dbReference>
<evidence type="ECO:0000256" key="5">
    <source>
        <dbReference type="ARBA" id="ARBA00022692"/>
    </source>
</evidence>
<proteinExistence type="predicted"/>
<dbReference type="Pfam" id="PF23592">
    <property type="entry name" value="Cadherin_CELSR2_9th"/>
    <property type="match status" value="1"/>
</dbReference>
<dbReference type="FunFam" id="2.60.40.60:FF:000066">
    <property type="entry name" value="FAT atypical cadherin 1"/>
    <property type="match status" value="1"/>
</dbReference>
<evidence type="ECO:0000256" key="4">
    <source>
        <dbReference type="ARBA" id="ARBA00022536"/>
    </source>
</evidence>
<dbReference type="FunFam" id="2.60.40.60:FF:000026">
    <property type="entry name" value="FAT atypical cadherin 1"/>
    <property type="match status" value="2"/>
</dbReference>
<evidence type="ECO:0000256" key="11">
    <source>
        <dbReference type="ARBA" id="ARBA00023136"/>
    </source>
</evidence>
<evidence type="ECO:0000256" key="10">
    <source>
        <dbReference type="ARBA" id="ARBA00022989"/>
    </source>
</evidence>
<feature type="domain" description="EGF-like" evidence="19">
    <location>
        <begin position="4019"/>
        <end position="4055"/>
    </location>
</feature>
<comment type="subcellular location">
    <subcellularLocation>
        <location evidence="1">Cell membrane</location>
        <topology evidence="1">Single-pass membrane protein</topology>
    </subcellularLocation>
    <subcellularLocation>
        <location evidence="2">Membrane</location>
        <topology evidence="2">Single-pass type I membrane protein</topology>
    </subcellularLocation>
</comment>
<keyword evidence="12 15" id="KW-1015">Disulfide bond</keyword>
<dbReference type="GeneTree" id="ENSGT00940000158507"/>
<dbReference type="CDD" id="cd00054">
    <property type="entry name" value="EGF_CA"/>
    <property type="match status" value="2"/>
</dbReference>
<dbReference type="InterPro" id="IPR000742">
    <property type="entry name" value="EGF"/>
</dbReference>
<feature type="chain" id="PRO_5025386518" evidence="17">
    <location>
        <begin position="26"/>
        <end position="4253"/>
    </location>
</feature>
<dbReference type="PROSITE" id="PS50026">
    <property type="entry name" value="EGF_3"/>
    <property type="match status" value="2"/>
</dbReference>
<dbReference type="PANTHER" id="PTHR24026:SF37">
    <property type="entry name" value="PROTOCADHERIN FAT 2"/>
    <property type="match status" value="1"/>
</dbReference>
<feature type="domain" description="Cadherin" evidence="20">
    <location>
        <begin position="1661"/>
        <end position="1758"/>
    </location>
</feature>
<dbReference type="FunFam" id="2.60.40.60:FF:000059">
    <property type="entry name" value="FAT atypical cadherin 3"/>
    <property type="match status" value="1"/>
</dbReference>
<dbReference type="InterPro" id="IPR015919">
    <property type="entry name" value="Cadherin-like_sf"/>
</dbReference>
<dbReference type="FunFam" id="2.60.40.60:FF:000013">
    <property type="entry name" value="Cadherin EGF LAG seven-pass G-type receptor"/>
    <property type="match status" value="1"/>
</dbReference>
<dbReference type="PROSITE" id="PS00232">
    <property type="entry name" value="CADHERIN_1"/>
    <property type="match status" value="13"/>
</dbReference>
<dbReference type="FunFam" id="2.60.40.60:FF:000071">
    <property type="entry name" value="FAT atypical cadherin 1"/>
    <property type="match status" value="1"/>
</dbReference>
<feature type="domain" description="Cadherin" evidence="20">
    <location>
        <begin position="2273"/>
        <end position="2379"/>
    </location>
</feature>
<dbReference type="FunFam" id="2.60.40.60:FF:000020">
    <property type="entry name" value="Dachsous cadherin-related 1b"/>
    <property type="match status" value="1"/>
</dbReference>
<feature type="domain" description="Cadherin" evidence="20">
    <location>
        <begin position="3320"/>
        <end position="3421"/>
    </location>
</feature>
<dbReference type="FunFam" id="2.60.40.60:FF:000089">
    <property type="entry name" value="FAT atypical cadherin 1"/>
    <property type="match status" value="1"/>
</dbReference>
<dbReference type="GO" id="GO:0035332">
    <property type="term" value="P:positive regulation of hippo signaling"/>
    <property type="evidence" value="ECO:0007669"/>
    <property type="project" value="UniProtKB-ARBA"/>
</dbReference>
<dbReference type="GO" id="GO:0016327">
    <property type="term" value="C:apicolateral plasma membrane"/>
    <property type="evidence" value="ECO:0007669"/>
    <property type="project" value="UniProtKB-ARBA"/>
</dbReference>
<dbReference type="GO" id="GO:0007156">
    <property type="term" value="P:homophilic cell adhesion via plasma membrane adhesion molecules"/>
    <property type="evidence" value="ECO:0007669"/>
    <property type="project" value="InterPro"/>
</dbReference>
<feature type="domain" description="Cadherin" evidence="20">
    <location>
        <begin position="1969"/>
        <end position="2070"/>
    </location>
</feature>
<feature type="domain" description="Cadherin" evidence="20">
    <location>
        <begin position="1767"/>
        <end position="1872"/>
    </location>
</feature>
<dbReference type="Pfam" id="PF02210">
    <property type="entry name" value="Laminin_G_2"/>
    <property type="match status" value="1"/>
</dbReference>
<dbReference type="Gene3D" id="2.60.40.60">
    <property type="entry name" value="Cadherins"/>
    <property type="match status" value="33"/>
</dbReference>
<dbReference type="FunFam" id="2.60.40.60:FF:000052">
    <property type="entry name" value="FAT atypical cadherin 1"/>
    <property type="match status" value="1"/>
</dbReference>
<evidence type="ECO:0000256" key="3">
    <source>
        <dbReference type="ARBA" id="ARBA00022475"/>
    </source>
</evidence>
<feature type="domain" description="Cadherin" evidence="20">
    <location>
        <begin position="2380"/>
        <end position="2481"/>
    </location>
</feature>
<dbReference type="PROSITE" id="PS50025">
    <property type="entry name" value="LAM_G_DOMAIN"/>
    <property type="match status" value="1"/>
</dbReference>
<dbReference type="SUPFAM" id="SSF57196">
    <property type="entry name" value="EGF/Laminin"/>
    <property type="match status" value="2"/>
</dbReference>
<feature type="domain" description="Cadherin" evidence="20">
    <location>
        <begin position="1450"/>
        <end position="1555"/>
    </location>
</feature>
<evidence type="ECO:0000256" key="13">
    <source>
        <dbReference type="ARBA" id="ARBA00023180"/>
    </source>
</evidence>
<feature type="domain" description="Cadherin" evidence="20">
    <location>
        <begin position="928"/>
        <end position="1031"/>
    </location>
</feature>
<evidence type="ECO:0000256" key="6">
    <source>
        <dbReference type="ARBA" id="ARBA00022729"/>
    </source>
</evidence>
<dbReference type="FunFam" id="2.60.40.60:FF:000015">
    <property type="entry name" value="FAT atypical cadherin 1"/>
    <property type="match status" value="1"/>
</dbReference>
<evidence type="ECO:0000256" key="16">
    <source>
        <dbReference type="SAM" id="Phobius"/>
    </source>
</evidence>
<dbReference type="InterPro" id="IPR013320">
    <property type="entry name" value="ConA-like_dom_sf"/>
</dbReference>
<feature type="domain" description="Cadherin" evidence="20">
    <location>
        <begin position="3422"/>
        <end position="3526"/>
    </location>
</feature>
<evidence type="ECO:0000256" key="12">
    <source>
        <dbReference type="ARBA" id="ARBA00023157"/>
    </source>
</evidence>
<dbReference type="InterPro" id="IPR001791">
    <property type="entry name" value="Laminin_G"/>
</dbReference>
<dbReference type="SUPFAM" id="SSF49313">
    <property type="entry name" value="Cadherin-like"/>
    <property type="match status" value="33"/>
</dbReference>
<evidence type="ECO:0000256" key="15">
    <source>
        <dbReference type="PROSITE-ProRule" id="PRU00076"/>
    </source>
</evidence>
<evidence type="ECO:0000256" key="8">
    <source>
        <dbReference type="ARBA" id="ARBA00022837"/>
    </source>
</evidence>
<feature type="domain" description="Cadherin" evidence="20">
    <location>
        <begin position="823"/>
        <end position="927"/>
    </location>
</feature>
<dbReference type="Gene3D" id="2.10.25.10">
    <property type="entry name" value="Laminin"/>
    <property type="match status" value="2"/>
</dbReference>
<evidence type="ECO:0000256" key="2">
    <source>
        <dbReference type="ARBA" id="ARBA00004479"/>
    </source>
</evidence>
<dbReference type="InterPro" id="IPR020894">
    <property type="entry name" value="Cadherin_CS"/>
</dbReference>
<dbReference type="FunFam" id="2.60.40.60:FF:000032">
    <property type="entry name" value="FAT atypical cadherin 1"/>
    <property type="match status" value="1"/>
</dbReference>
<dbReference type="FunFam" id="2.60.40.60:FF:000053">
    <property type="entry name" value="FAT atypical cadherin 3"/>
    <property type="match status" value="1"/>
</dbReference>
<dbReference type="GO" id="GO:0005912">
    <property type="term" value="C:adherens junction"/>
    <property type="evidence" value="ECO:0007669"/>
    <property type="project" value="TreeGrafter"/>
</dbReference>
<dbReference type="FunFam" id="2.60.40.60:FF:000061">
    <property type="entry name" value="FAT atypical cadherin 3"/>
    <property type="match status" value="1"/>
</dbReference>
<dbReference type="PRINTS" id="PR00205">
    <property type="entry name" value="CADHERIN"/>
</dbReference>
<keyword evidence="4 15" id="KW-0245">EGF-like domain</keyword>
<evidence type="ECO:0000256" key="1">
    <source>
        <dbReference type="ARBA" id="ARBA00004162"/>
    </source>
</evidence>
<feature type="domain" description="Cadherin" evidence="20">
    <location>
        <begin position="3111"/>
        <end position="3214"/>
    </location>
</feature>
<feature type="domain" description="Cadherin" evidence="20">
    <location>
        <begin position="153"/>
        <end position="260"/>
    </location>
</feature>
<evidence type="ECO:0000259" key="20">
    <source>
        <dbReference type="PROSITE" id="PS50268"/>
    </source>
</evidence>
<feature type="domain" description="Cadherin" evidence="20">
    <location>
        <begin position="718"/>
        <end position="822"/>
    </location>
</feature>
<keyword evidence="10 16" id="KW-1133">Transmembrane helix</keyword>
<dbReference type="FunFam" id="2.60.40.60:FF:000021">
    <property type="entry name" value="FAT atypical cadherin 1"/>
    <property type="match status" value="2"/>
</dbReference>
<dbReference type="FunFam" id="2.60.40.60:FF:000033">
    <property type="entry name" value="FAT atypical cadherin 1"/>
    <property type="match status" value="2"/>
</dbReference>
<feature type="domain" description="EGF-like" evidence="19">
    <location>
        <begin position="3952"/>
        <end position="3989"/>
    </location>
</feature>
<dbReference type="GO" id="GO:0005509">
    <property type="term" value="F:calcium ion binding"/>
    <property type="evidence" value="ECO:0007669"/>
    <property type="project" value="UniProtKB-UniRule"/>
</dbReference>
<feature type="disulfide bond" evidence="15">
    <location>
        <begin position="4045"/>
        <end position="4054"/>
    </location>
</feature>
<feature type="domain" description="Cadherin" evidence="20">
    <location>
        <begin position="2797"/>
        <end position="2904"/>
    </location>
</feature>
<name>A0A670Z7Q3_PSETE</name>
<dbReference type="Proteomes" id="UP000472273">
    <property type="component" value="Unplaced"/>
</dbReference>
<feature type="domain" description="Cadherin" evidence="20">
    <location>
        <begin position="3527"/>
        <end position="3638"/>
    </location>
</feature>
<evidence type="ECO:0000313" key="21">
    <source>
        <dbReference type="Ensembl" id="ENSPTXP00000020127.1"/>
    </source>
</evidence>
<dbReference type="FunFam" id="2.60.40.60:FF:000079">
    <property type="entry name" value="FAT atypical cadherin 1"/>
    <property type="match status" value="1"/>
</dbReference>
<dbReference type="FunFam" id="2.60.40.60:FF:000051">
    <property type="entry name" value="FAT atypical cadherin 1"/>
    <property type="match status" value="1"/>
</dbReference>
<dbReference type="CDD" id="cd11304">
    <property type="entry name" value="Cadherin_repeat"/>
    <property type="match status" value="33"/>
</dbReference>
<dbReference type="Gene3D" id="2.60.120.200">
    <property type="match status" value="1"/>
</dbReference>
<dbReference type="PROSITE" id="PS00022">
    <property type="entry name" value="EGF_1"/>
    <property type="match status" value="2"/>
</dbReference>
<evidence type="ECO:0000256" key="14">
    <source>
        <dbReference type="PROSITE-ProRule" id="PRU00043"/>
    </source>
</evidence>
<protein>
    <submittedName>
        <fullName evidence="21">FAT atypical cadherin 2</fullName>
    </submittedName>
</protein>
<dbReference type="FunFam" id="2.60.40.60:FF:000035">
    <property type="entry name" value="Protocadherin Fat 3"/>
    <property type="match status" value="1"/>
</dbReference>
<accession>A0A670Z7Q3</accession>
<dbReference type="FunFam" id="2.60.40.60:FF:000215">
    <property type="entry name" value="FAT atypical cadherin 2"/>
    <property type="match status" value="1"/>
</dbReference>
<keyword evidence="6 17" id="KW-0732">Signal</keyword>
<feature type="domain" description="Cadherin" evidence="20">
    <location>
        <begin position="1556"/>
        <end position="1660"/>
    </location>
</feature>
<evidence type="ECO:0000259" key="19">
    <source>
        <dbReference type="PROSITE" id="PS50026"/>
    </source>
</evidence>
<dbReference type="FunFam" id="2.60.40.60:FF:000037">
    <property type="entry name" value="FAT atypical cadherin 1"/>
    <property type="match status" value="1"/>
</dbReference>
<feature type="domain" description="Cadherin" evidence="20">
    <location>
        <begin position="2071"/>
        <end position="2171"/>
    </location>
</feature>
<feature type="domain" description="Laminin G" evidence="18">
    <location>
        <begin position="3778"/>
        <end position="3949"/>
    </location>
</feature>
<feature type="domain" description="Cadherin" evidence="20">
    <location>
        <begin position="2905"/>
        <end position="3009"/>
    </location>
</feature>
<gene>
    <name evidence="21" type="primary">FAT2</name>
</gene>
<dbReference type="Ensembl" id="ENSPTXT00000020742.1">
    <property type="protein sequence ID" value="ENSPTXP00000020127.1"/>
    <property type="gene ID" value="ENSPTXG00000013927.1"/>
</dbReference>
<dbReference type="FunFam" id="2.60.40.60:FF:000116">
    <property type="entry name" value="Dachsous cadherin-related 2"/>
    <property type="match status" value="1"/>
</dbReference>
<dbReference type="FunFam" id="2.60.40.60:FF:000041">
    <property type="entry name" value="FAT atypical cadherin 1"/>
    <property type="match status" value="1"/>
</dbReference>
<dbReference type="InterPro" id="IPR056286">
    <property type="entry name" value="Cadherin_CELSR1-3_9th"/>
</dbReference>
<dbReference type="FunFam" id="2.60.40.60:FF:000064">
    <property type="entry name" value="FAT atypical cadherin 1"/>
    <property type="match status" value="1"/>
</dbReference>
<feature type="domain" description="Cadherin" evidence="20">
    <location>
        <begin position="365"/>
        <end position="460"/>
    </location>
</feature>
<evidence type="ECO:0000256" key="9">
    <source>
        <dbReference type="ARBA" id="ARBA00022889"/>
    </source>
</evidence>
<feature type="domain" description="Cadherin" evidence="20">
    <location>
        <begin position="2172"/>
        <end position="2272"/>
    </location>
</feature>
<keyword evidence="13" id="KW-0325">Glycoprotein</keyword>
<comment type="caution">
    <text evidence="15">Lacks conserved residue(s) required for the propagation of feature annotation.</text>
</comment>
<dbReference type="FunFam" id="2.60.40.60:FF:000084">
    <property type="entry name" value="FAT atypical cadherin 3"/>
    <property type="match status" value="1"/>
</dbReference>
<reference evidence="21" key="1">
    <citation type="submission" date="2025-08" db="UniProtKB">
        <authorList>
            <consortium name="Ensembl"/>
        </authorList>
    </citation>
    <scope>IDENTIFICATION</scope>
</reference>
<feature type="domain" description="Cadherin" evidence="20">
    <location>
        <begin position="574"/>
        <end position="670"/>
    </location>
</feature>
<evidence type="ECO:0000313" key="22">
    <source>
        <dbReference type="Proteomes" id="UP000472273"/>
    </source>
</evidence>
<reference evidence="21" key="2">
    <citation type="submission" date="2025-09" db="UniProtKB">
        <authorList>
            <consortium name="Ensembl"/>
        </authorList>
    </citation>
    <scope>IDENTIFICATION</scope>
</reference>
<feature type="domain" description="Cadherin" evidence="20">
    <location>
        <begin position="3017"/>
        <end position="3110"/>
    </location>
</feature>
<evidence type="ECO:0000256" key="17">
    <source>
        <dbReference type="SAM" id="SignalP"/>
    </source>
</evidence>
<feature type="domain" description="Cadherin" evidence="20">
    <location>
        <begin position="461"/>
        <end position="566"/>
    </location>
</feature>
<feature type="domain" description="Cadherin" evidence="20">
    <location>
        <begin position="2586"/>
        <end position="2690"/>
    </location>
</feature>
<dbReference type="SMART" id="SM00282">
    <property type="entry name" value="LamG"/>
    <property type="match status" value="1"/>
</dbReference>
<dbReference type="SUPFAM" id="SSF49899">
    <property type="entry name" value="Concanavalin A-like lectins/glucanases"/>
    <property type="match status" value="1"/>
</dbReference>
<dbReference type="SMART" id="SM00181">
    <property type="entry name" value="EGF"/>
    <property type="match status" value="2"/>
</dbReference>
<keyword evidence="11 16" id="KW-0472">Membrane</keyword>
<dbReference type="GO" id="GO:0090251">
    <property type="term" value="P:protein localization involved in establishment of planar polarity"/>
    <property type="evidence" value="ECO:0007669"/>
    <property type="project" value="UniProtKB-ARBA"/>
</dbReference>
<keyword evidence="8 14" id="KW-0106">Calcium</keyword>
<dbReference type="GO" id="GO:0007163">
    <property type="term" value="P:establishment or maintenance of cell polarity"/>
    <property type="evidence" value="ECO:0007669"/>
    <property type="project" value="UniProtKB-ARBA"/>
</dbReference>
<dbReference type="FunFam" id="2.60.40.60:FF:000080">
    <property type="entry name" value="FAT atypical cadherin 1"/>
    <property type="match status" value="1"/>
</dbReference>
<feature type="domain" description="Cadherin" evidence="20">
    <location>
        <begin position="2482"/>
        <end position="2585"/>
    </location>
</feature>
<feature type="domain" description="Cadherin" evidence="20">
    <location>
        <begin position="2691"/>
        <end position="2796"/>
    </location>
</feature>
<feature type="disulfide bond" evidence="15">
    <location>
        <begin position="3979"/>
        <end position="3988"/>
    </location>
</feature>
<dbReference type="CDD" id="cd00110">
    <property type="entry name" value="LamG"/>
    <property type="match status" value="1"/>
</dbReference>
<feature type="domain" description="Cadherin" evidence="20">
    <location>
        <begin position="1032"/>
        <end position="1136"/>
    </location>
</feature>
<feature type="domain" description="Cadherin" evidence="20">
    <location>
        <begin position="1137"/>
        <end position="1242"/>
    </location>
</feature>
<dbReference type="FunFam" id="2.60.40.60:FF:000194">
    <property type="entry name" value="FAT atypical cadherin 2"/>
    <property type="match status" value="1"/>
</dbReference>
<dbReference type="PANTHER" id="PTHR24026">
    <property type="entry name" value="FAT ATYPICAL CADHERIN-RELATED"/>
    <property type="match status" value="1"/>
</dbReference>
<organism evidence="21 22">
    <name type="scientific">Pseudonaja textilis</name>
    <name type="common">Eastern brown snake</name>
    <dbReference type="NCBI Taxonomy" id="8673"/>
    <lineage>
        <taxon>Eukaryota</taxon>
        <taxon>Metazoa</taxon>
        <taxon>Chordata</taxon>
        <taxon>Craniata</taxon>
        <taxon>Vertebrata</taxon>
        <taxon>Euteleostomi</taxon>
        <taxon>Lepidosauria</taxon>
        <taxon>Squamata</taxon>
        <taxon>Bifurcata</taxon>
        <taxon>Unidentata</taxon>
        <taxon>Episquamata</taxon>
        <taxon>Toxicofera</taxon>
        <taxon>Serpentes</taxon>
        <taxon>Colubroidea</taxon>
        <taxon>Elapidae</taxon>
        <taxon>Hydrophiinae</taxon>
        <taxon>Pseudonaja</taxon>
    </lineage>
</organism>